<organism evidence="2">
    <name type="scientific">Lotharella oceanica</name>
    <dbReference type="NCBI Taxonomy" id="641309"/>
    <lineage>
        <taxon>Eukaryota</taxon>
        <taxon>Sar</taxon>
        <taxon>Rhizaria</taxon>
        <taxon>Cercozoa</taxon>
        <taxon>Chlorarachniophyceae</taxon>
        <taxon>Lotharella</taxon>
    </lineage>
</organism>
<dbReference type="InterPro" id="IPR001138">
    <property type="entry name" value="Zn2Cys6_DnaBD"/>
</dbReference>
<evidence type="ECO:0000313" key="2">
    <source>
        <dbReference type="EMBL" id="CAD9756897.1"/>
    </source>
</evidence>
<name>A0A7S2TL67_9EUKA</name>
<sequence length="322" mass="36298">MQNKPSTPTSISAVSNDVFTGLSAIIPEIADAQEYENPSHLLGFKPDGANHDLITDDQFQKLNQRRHDEERDFTLPPKREWFPNRKTRGGRQRLVFDFDLNPDGLVSNTPTALPACLFSELNTPRESKSVEDTPMALPDCIFSELVNAPRESKSGRGALQQDVSRSLFGNPALPLPDIGKRFIKINATSKNLKNLIRKMNMILMESKWKPETARKVAAMLETALKTGGKRSRKCVSCFLCRTLKVSCKDFDHGSCCGSCKKHNLQHLCKTRETLFDAELNEIAELLGLIAMRVRKKDDGTCRRKANCRRYFRHPGFCSGQKK</sequence>
<feature type="domain" description="Zn(2)-C6 fungal-type" evidence="1">
    <location>
        <begin position="236"/>
        <end position="268"/>
    </location>
</feature>
<dbReference type="AlphaFoldDB" id="A0A7S2TL67"/>
<proteinExistence type="predicted"/>
<accession>A0A7S2TL67</accession>
<reference evidence="2" key="1">
    <citation type="submission" date="2021-01" db="EMBL/GenBank/DDBJ databases">
        <authorList>
            <person name="Corre E."/>
            <person name="Pelletier E."/>
            <person name="Niang G."/>
            <person name="Scheremetjew M."/>
            <person name="Finn R."/>
            <person name="Kale V."/>
            <person name="Holt S."/>
            <person name="Cochrane G."/>
            <person name="Meng A."/>
            <person name="Brown T."/>
            <person name="Cohen L."/>
        </authorList>
    </citation>
    <scope>NUCLEOTIDE SEQUENCE</scope>
    <source>
        <strain evidence="2">CCMP622</strain>
    </source>
</reference>
<protein>
    <recommendedName>
        <fullName evidence="1">Zn(2)-C6 fungal-type domain-containing protein</fullName>
    </recommendedName>
</protein>
<dbReference type="GO" id="GO:0008270">
    <property type="term" value="F:zinc ion binding"/>
    <property type="evidence" value="ECO:0007669"/>
    <property type="project" value="InterPro"/>
</dbReference>
<evidence type="ECO:0000259" key="1">
    <source>
        <dbReference type="PROSITE" id="PS00463"/>
    </source>
</evidence>
<dbReference type="GO" id="GO:0000981">
    <property type="term" value="F:DNA-binding transcription factor activity, RNA polymerase II-specific"/>
    <property type="evidence" value="ECO:0007669"/>
    <property type="project" value="InterPro"/>
</dbReference>
<gene>
    <name evidence="2" type="ORF">LSP00402_LOCUS6417</name>
</gene>
<dbReference type="PROSITE" id="PS00463">
    <property type="entry name" value="ZN2_CY6_FUNGAL_1"/>
    <property type="match status" value="1"/>
</dbReference>
<dbReference type="EMBL" id="HBHP01010396">
    <property type="protein sequence ID" value="CAD9756897.1"/>
    <property type="molecule type" value="Transcribed_RNA"/>
</dbReference>